<feature type="domain" description="GST N-terminal" evidence="1">
    <location>
        <begin position="1"/>
        <end position="74"/>
    </location>
</feature>
<dbReference type="InterPro" id="IPR004045">
    <property type="entry name" value="Glutathione_S-Trfase_N"/>
</dbReference>
<reference evidence="4" key="1">
    <citation type="journal article" date="2019" name="Int. J. Syst. Evol. Microbiol.">
        <title>The Global Catalogue of Microorganisms (GCM) 10K type strain sequencing project: providing services to taxonomists for standard genome sequencing and annotation.</title>
        <authorList>
            <consortium name="The Broad Institute Genomics Platform"/>
            <consortium name="The Broad Institute Genome Sequencing Center for Infectious Disease"/>
            <person name="Wu L."/>
            <person name="Ma J."/>
        </authorList>
    </citation>
    <scope>NUCLEOTIDE SEQUENCE [LARGE SCALE GENOMIC DNA]</scope>
    <source>
        <strain evidence="4">CGMCC 1.13718</strain>
    </source>
</reference>
<protein>
    <submittedName>
        <fullName evidence="3">Glutathione S-transferase family protein</fullName>
    </submittedName>
</protein>
<dbReference type="Proteomes" id="UP001596425">
    <property type="component" value="Unassembled WGS sequence"/>
</dbReference>
<dbReference type="PANTHER" id="PTHR44051">
    <property type="entry name" value="GLUTATHIONE S-TRANSFERASE-RELATED"/>
    <property type="match status" value="1"/>
</dbReference>
<evidence type="ECO:0000259" key="2">
    <source>
        <dbReference type="PROSITE" id="PS50405"/>
    </source>
</evidence>
<keyword evidence="4" id="KW-1185">Reference proteome</keyword>
<proteinExistence type="predicted"/>
<dbReference type="RefSeq" id="WP_193190539.1">
    <property type="nucleotide sequence ID" value="NZ_JACZFR010000013.1"/>
</dbReference>
<dbReference type="InterPro" id="IPR036249">
    <property type="entry name" value="Thioredoxin-like_sf"/>
</dbReference>
<dbReference type="Pfam" id="PF13417">
    <property type="entry name" value="GST_N_3"/>
    <property type="match status" value="1"/>
</dbReference>
<dbReference type="PROSITE" id="PS50404">
    <property type="entry name" value="GST_NTER"/>
    <property type="match status" value="1"/>
</dbReference>
<evidence type="ECO:0000259" key="1">
    <source>
        <dbReference type="PROSITE" id="PS50404"/>
    </source>
</evidence>
<feature type="domain" description="GST C-terminal" evidence="2">
    <location>
        <begin position="78"/>
        <end position="201"/>
    </location>
</feature>
<accession>A0ABW1YNA3</accession>
<dbReference type="Gene3D" id="3.40.30.10">
    <property type="entry name" value="Glutaredoxin"/>
    <property type="match status" value="1"/>
</dbReference>
<name>A0ABW1YNA3_9GAMM</name>
<dbReference type="EMBL" id="JBHSVR010000001">
    <property type="protein sequence ID" value="MFC6633878.1"/>
    <property type="molecule type" value="Genomic_DNA"/>
</dbReference>
<organism evidence="3 4">
    <name type="scientific">Microbulbifer taiwanensis</name>
    <dbReference type="NCBI Taxonomy" id="986746"/>
    <lineage>
        <taxon>Bacteria</taxon>
        <taxon>Pseudomonadati</taxon>
        <taxon>Pseudomonadota</taxon>
        <taxon>Gammaproteobacteria</taxon>
        <taxon>Cellvibrionales</taxon>
        <taxon>Microbulbiferaceae</taxon>
        <taxon>Microbulbifer</taxon>
    </lineage>
</organism>
<comment type="caution">
    <text evidence="3">The sequence shown here is derived from an EMBL/GenBank/DDBJ whole genome shotgun (WGS) entry which is preliminary data.</text>
</comment>
<dbReference type="PANTHER" id="PTHR44051:SF8">
    <property type="entry name" value="GLUTATHIONE S-TRANSFERASE GSTA"/>
    <property type="match status" value="1"/>
</dbReference>
<evidence type="ECO:0000313" key="4">
    <source>
        <dbReference type="Proteomes" id="UP001596425"/>
    </source>
</evidence>
<dbReference type="SUPFAM" id="SSF52833">
    <property type="entry name" value="Thioredoxin-like"/>
    <property type="match status" value="1"/>
</dbReference>
<dbReference type="SUPFAM" id="SSF47616">
    <property type="entry name" value="GST C-terminal domain-like"/>
    <property type="match status" value="1"/>
</dbReference>
<dbReference type="Pfam" id="PF13410">
    <property type="entry name" value="GST_C_2"/>
    <property type="match status" value="1"/>
</dbReference>
<dbReference type="InterPro" id="IPR010987">
    <property type="entry name" value="Glutathione-S-Trfase_C-like"/>
</dbReference>
<dbReference type="CDD" id="cd03057">
    <property type="entry name" value="GST_N_Beta"/>
    <property type="match status" value="1"/>
</dbReference>
<gene>
    <name evidence="3" type="ORF">ACFQBM_11315</name>
</gene>
<dbReference type="InterPro" id="IPR036282">
    <property type="entry name" value="Glutathione-S-Trfase_C_sf"/>
</dbReference>
<dbReference type="SFLD" id="SFLDG01150">
    <property type="entry name" value="Main.1:_Beta-like"/>
    <property type="match status" value="1"/>
</dbReference>
<dbReference type="Gene3D" id="1.20.1050.10">
    <property type="match status" value="1"/>
</dbReference>
<dbReference type="SFLD" id="SFLDS00019">
    <property type="entry name" value="Glutathione_Transferase_(cytos"/>
    <property type="match status" value="1"/>
</dbReference>
<sequence length="201" mass="22472">MYKLYFMPGACSRAIHALLNELEQPVELIARDSVADFKQVNPTNQVPVLVDGDLVLREGAAIVLYLLEKHASPTLPREPELRAEFHQWLMFANATLHPAYSLLFFGARALESDAAKQEVLTRGAARLSALWAIVEERLQDRPFICGEQVTAVDMMLAVYANWGQYFPLEIELGARTRRMLARVAEHPALVRAIESEATVAA</sequence>
<dbReference type="PROSITE" id="PS50405">
    <property type="entry name" value="GST_CTER"/>
    <property type="match status" value="1"/>
</dbReference>
<dbReference type="InterPro" id="IPR040079">
    <property type="entry name" value="Glutathione_S-Trfase"/>
</dbReference>
<evidence type="ECO:0000313" key="3">
    <source>
        <dbReference type="EMBL" id="MFC6633878.1"/>
    </source>
</evidence>
<dbReference type="SFLD" id="SFLDG00358">
    <property type="entry name" value="Main_(cytGST)"/>
    <property type="match status" value="1"/>
</dbReference>